<feature type="region of interest" description="Disordered" evidence="1">
    <location>
        <begin position="13"/>
        <end position="35"/>
    </location>
</feature>
<dbReference type="EMBL" id="BGPR01084251">
    <property type="protein sequence ID" value="GBL94679.1"/>
    <property type="molecule type" value="Genomic_DNA"/>
</dbReference>
<comment type="caution">
    <text evidence="2">The sequence shown here is derived from an EMBL/GenBank/DDBJ whole genome shotgun (WGS) entry which is preliminary data.</text>
</comment>
<proteinExistence type="predicted"/>
<feature type="non-terminal residue" evidence="2">
    <location>
        <position position="1"/>
    </location>
</feature>
<evidence type="ECO:0000313" key="3">
    <source>
        <dbReference type="Proteomes" id="UP000499080"/>
    </source>
</evidence>
<sequence>RNSAPAVAVWRKRQATAKQPHQSQEAQLHQVDTGDSRHAPAKIHLSFRFFKNYFFVEDFVQDETASRIVRLGHRGSRNIVQKIW</sequence>
<organism evidence="2 3">
    <name type="scientific">Araneus ventricosus</name>
    <name type="common">Orbweaver spider</name>
    <name type="synonym">Epeira ventricosa</name>
    <dbReference type="NCBI Taxonomy" id="182803"/>
    <lineage>
        <taxon>Eukaryota</taxon>
        <taxon>Metazoa</taxon>
        <taxon>Ecdysozoa</taxon>
        <taxon>Arthropoda</taxon>
        <taxon>Chelicerata</taxon>
        <taxon>Arachnida</taxon>
        <taxon>Araneae</taxon>
        <taxon>Araneomorphae</taxon>
        <taxon>Entelegynae</taxon>
        <taxon>Araneoidea</taxon>
        <taxon>Araneidae</taxon>
        <taxon>Araneus</taxon>
    </lineage>
</organism>
<accession>A0A4Y2BSL8</accession>
<evidence type="ECO:0000256" key="1">
    <source>
        <dbReference type="SAM" id="MobiDB-lite"/>
    </source>
</evidence>
<dbReference type="AlphaFoldDB" id="A0A4Y2BSL8"/>
<feature type="compositionally biased region" description="Polar residues" evidence="1">
    <location>
        <begin position="16"/>
        <end position="27"/>
    </location>
</feature>
<name>A0A4Y2BSL8_ARAVE</name>
<gene>
    <name evidence="2" type="ORF">AVEN_92349_1</name>
</gene>
<dbReference type="Proteomes" id="UP000499080">
    <property type="component" value="Unassembled WGS sequence"/>
</dbReference>
<reference evidence="2 3" key="1">
    <citation type="journal article" date="2019" name="Sci. Rep.">
        <title>Orb-weaving spider Araneus ventricosus genome elucidates the spidroin gene catalogue.</title>
        <authorList>
            <person name="Kono N."/>
            <person name="Nakamura H."/>
            <person name="Ohtoshi R."/>
            <person name="Moran D.A.P."/>
            <person name="Shinohara A."/>
            <person name="Yoshida Y."/>
            <person name="Fujiwara M."/>
            <person name="Mori M."/>
            <person name="Tomita M."/>
            <person name="Arakawa K."/>
        </authorList>
    </citation>
    <scope>NUCLEOTIDE SEQUENCE [LARGE SCALE GENOMIC DNA]</scope>
</reference>
<evidence type="ECO:0000313" key="2">
    <source>
        <dbReference type="EMBL" id="GBL94679.1"/>
    </source>
</evidence>
<protein>
    <submittedName>
        <fullName evidence="2">Uncharacterized protein</fullName>
    </submittedName>
</protein>
<keyword evidence="3" id="KW-1185">Reference proteome</keyword>